<dbReference type="GO" id="GO:0009279">
    <property type="term" value="C:cell outer membrane"/>
    <property type="evidence" value="ECO:0007669"/>
    <property type="project" value="UniProtKB-SubCell"/>
</dbReference>
<dbReference type="AlphaFoldDB" id="A0A933S964"/>
<sequence length="432" mass="45941">MKLHRSALAVAIFAALLAPTLASGAGYAIYEQGAAVLGMAGAGTASVHDASAVFYNPAALVTLEGKSAYFGGTWLSTHNSFAGVDPNPGFGVTEKMNTGNFFPPTVYWTNRLSNKFAYGAGLNAPFGLGVDWADPETFTGRGRVTKATLQGVNANFSLAYALTPELSIGAGFDALFAGVEVNQIATQVIPGGGGGAANIAQVKLKGGLTPGYGFNGALQWRPDARWKFGAAYRSEIVVDITDGDATFTQMLTGDTLFDAVVAAGLPPAQGVSTTLKFPAMVSVGGAWSPTPDWTWEVDVNKTMWSLFDELPITFATTTSKNSVITENYEDSWRVSVGAEHRLAGHTYRFGYYYDQEAAPIESVTPLLPDAPRHGVTLGLGWTLGAKKQWTLDAYNLALFVENRSTEGQERDGYNGTYKAYVNGTGLSLAYHW</sequence>
<dbReference type="SUPFAM" id="SSF56935">
    <property type="entry name" value="Porins"/>
    <property type="match status" value="1"/>
</dbReference>
<dbReference type="EMBL" id="JACRIW010000018">
    <property type="protein sequence ID" value="MBI5168256.1"/>
    <property type="molecule type" value="Genomic_DNA"/>
</dbReference>
<feature type="chain" id="PRO_5037288849" evidence="8">
    <location>
        <begin position="25"/>
        <end position="432"/>
    </location>
</feature>
<reference evidence="9" key="1">
    <citation type="submission" date="2020-07" db="EMBL/GenBank/DDBJ databases">
        <title>Huge and variable diversity of episymbiotic CPR bacteria and DPANN archaea in groundwater ecosystems.</title>
        <authorList>
            <person name="He C.Y."/>
            <person name="Keren R."/>
            <person name="Whittaker M."/>
            <person name="Farag I.F."/>
            <person name="Doudna J."/>
            <person name="Cate J.H.D."/>
            <person name="Banfield J.F."/>
        </authorList>
    </citation>
    <scope>NUCLEOTIDE SEQUENCE</scope>
    <source>
        <strain evidence="9">NC_groundwater_1813_Pr3_B-0.1um_71_17</strain>
    </source>
</reference>
<accession>A0A933S964</accession>
<feature type="signal peptide" evidence="8">
    <location>
        <begin position="1"/>
        <end position="24"/>
    </location>
</feature>
<comment type="caution">
    <text evidence="9">The sequence shown here is derived from an EMBL/GenBank/DDBJ whole genome shotgun (WGS) entry which is preliminary data.</text>
</comment>
<keyword evidence="7" id="KW-0998">Cell outer membrane</keyword>
<evidence type="ECO:0000256" key="8">
    <source>
        <dbReference type="SAM" id="SignalP"/>
    </source>
</evidence>
<evidence type="ECO:0000256" key="6">
    <source>
        <dbReference type="ARBA" id="ARBA00023136"/>
    </source>
</evidence>
<dbReference type="PANTHER" id="PTHR35093">
    <property type="entry name" value="OUTER MEMBRANE PROTEIN NMB0088-RELATED"/>
    <property type="match status" value="1"/>
</dbReference>
<name>A0A933S964_UNCEI</name>
<protein>
    <submittedName>
        <fullName evidence="9">Outer membrane protein transport protein</fullName>
    </submittedName>
</protein>
<dbReference type="Proteomes" id="UP000696931">
    <property type="component" value="Unassembled WGS sequence"/>
</dbReference>
<organism evidence="9 10">
    <name type="scientific">Eiseniibacteriota bacterium</name>
    <dbReference type="NCBI Taxonomy" id="2212470"/>
    <lineage>
        <taxon>Bacteria</taxon>
        <taxon>Candidatus Eiseniibacteriota</taxon>
    </lineage>
</organism>
<comment type="subcellular location">
    <subcellularLocation>
        <location evidence="1">Cell outer membrane</location>
        <topology evidence="1">Multi-pass membrane protein</topology>
    </subcellularLocation>
</comment>
<evidence type="ECO:0000256" key="1">
    <source>
        <dbReference type="ARBA" id="ARBA00004571"/>
    </source>
</evidence>
<dbReference type="GO" id="GO:0015483">
    <property type="term" value="F:long-chain fatty acid transporting porin activity"/>
    <property type="evidence" value="ECO:0007669"/>
    <property type="project" value="TreeGrafter"/>
</dbReference>
<evidence type="ECO:0000313" key="10">
    <source>
        <dbReference type="Proteomes" id="UP000696931"/>
    </source>
</evidence>
<evidence type="ECO:0000256" key="2">
    <source>
        <dbReference type="ARBA" id="ARBA00008163"/>
    </source>
</evidence>
<evidence type="ECO:0000313" key="9">
    <source>
        <dbReference type="EMBL" id="MBI5168256.1"/>
    </source>
</evidence>
<gene>
    <name evidence="9" type="ORF">HZA61_02085</name>
</gene>
<dbReference type="PANTHER" id="PTHR35093:SF8">
    <property type="entry name" value="OUTER MEMBRANE PROTEIN NMB0088-RELATED"/>
    <property type="match status" value="1"/>
</dbReference>
<evidence type="ECO:0000256" key="5">
    <source>
        <dbReference type="ARBA" id="ARBA00022729"/>
    </source>
</evidence>
<keyword evidence="4" id="KW-0812">Transmembrane</keyword>
<proteinExistence type="inferred from homology"/>
<evidence type="ECO:0000256" key="7">
    <source>
        <dbReference type="ARBA" id="ARBA00023237"/>
    </source>
</evidence>
<evidence type="ECO:0000256" key="4">
    <source>
        <dbReference type="ARBA" id="ARBA00022692"/>
    </source>
</evidence>
<dbReference type="Pfam" id="PF03349">
    <property type="entry name" value="Toluene_X"/>
    <property type="match status" value="1"/>
</dbReference>
<dbReference type="InterPro" id="IPR005017">
    <property type="entry name" value="OMPP1/FadL/TodX"/>
</dbReference>
<keyword evidence="5 8" id="KW-0732">Signal</keyword>
<comment type="similarity">
    <text evidence="2">Belongs to the OmpP1/FadL family.</text>
</comment>
<keyword evidence="3" id="KW-1134">Transmembrane beta strand</keyword>
<dbReference type="Gene3D" id="2.40.160.60">
    <property type="entry name" value="Outer membrane protein transport protein (OMPP1/FadL/TodX)"/>
    <property type="match status" value="1"/>
</dbReference>
<keyword evidence="6" id="KW-0472">Membrane</keyword>
<evidence type="ECO:0000256" key="3">
    <source>
        <dbReference type="ARBA" id="ARBA00022452"/>
    </source>
</evidence>